<dbReference type="InterPro" id="IPR029044">
    <property type="entry name" value="Nucleotide-diphossugar_trans"/>
</dbReference>
<accession>A0A5C5Z3P1</accession>
<dbReference type="Proteomes" id="UP000315010">
    <property type="component" value="Unassembled WGS sequence"/>
</dbReference>
<feature type="transmembrane region" description="Helical" evidence="1">
    <location>
        <begin position="21"/>
        <end position="43"/>
    </location>
</feature>
<dbReference type="RefSeq" id="WP_146397629.1">
    <property type="nucleotide sequence ID" value="NZ_SJPJ01000001.1"/>
</dbReference>
<keyword evidence="1" id="KW-0812">Transmembrane</keyword>
<organism evidence="2 3">
    <name type="scientific">Novipirellula herctigrandis</name>
    <dbReference type="NCBI Taxonomy" id="2527986"/>
    <lineage>
        <taxon>Bacteria</taxon>
        <taxon>Pseudomonadati</taxon>
        <taxon>Planctomycetota</taxon>
        <taxon>Planctomycetia</taxon>
        <taxon>Pirellulales</taxon>
        <taxon>Pirellulaceae</taxon>
        <taxon>Novipirellula</taxon>
    </lineage>
</organism>
<evidence type="ECO:0000256" key="1">
    <source>
        <dbReference type="SAM" id="Phobius"/>
    </source>
</evidence>
<keyword evidence="1" id="KW-1133">Transmembrane helix</keyword>
<proteinExistence type="predicted"/>
<gene>
    <name evidence="2" type="ORF">CA13_30690</name>
</gene>
<dbReference type="SUPFAM" id="SSF53448">
    <property type="entry name" value="Nucleotide-diphospho-sugar transferases"/>
    <property type="match status" value="1"/>
</dbReference>
<evidence type="ECO:0000313" key="2">
    <source>
        <dbReference type="EMBL" id="TWT81616.1"/>
    </source>
</evidence>
<comment type="caution">
    <text evidence="2">The sequence shown here is derived from an EMBL/GenBank/DDBJ whole genome shotgun (WGS) entry which is preliminary data.</text>
</comment>
<name>A0A5C5Z3P1_9BACT</name>
<keyword evidence="1" id="KW-0472">Membrane</keyword>
<dbReference type="Gene3D" id="3.90.550.10">
    <property type="entry name" value="Spore Coat Polysaccharide Biosynthesis Protein SpsA, Chain A"/>
    <property type="match status" value="1"/>
</dbReference>
<dbReference type="AlphaFoldDB" id="A0A5C5Z3P1"/>
<sequence length="138" mass="15139">MPVAESRPLRFSPRESERIPIALHVEVVGFPGFFGSTAVVLAWSPAISLVLPAWKEIEVIVKAITEPGNALKQITDDRQIIVIVDGSTDNTGDWVERVSLLYLATVGLINLPFTSGYRGIRHVVVSSVPTWFVALDRS</sequence>
<dbReference type="OrthoDB" id="9815691at2"/>
<evidence type="ECO:0008006" key="4">
    <source>
        <dbReference type="Google" id="ProtNLM"/>
    </source>
</evidence>
<keyword evidence="3" id="KW-1185">Reference proteome</keyword>
<dbReference type="EMBL" id="SJPJ01000001">
    <property type="protein sequence ID" value="TWT81616.1"/>
    <property type="molecule type" value="Genomic_DNA"/>
</dbReference>
<evidence type="ECO:0000313" key="3">
    <source>
        <dbReference type="Proteomes" id="UP000315010"/>
    </source>
</evidence>
<protein>
    <recommendedName>
        <fullName evidence="4">Glycosyl transferase family 2</fullName>
    </recommendedName>
</protein>
<reference evidence="2 3" key="1">
    <citation type="submission" date="2019-02" db="EMBL/GenBank/DDBJ databases">
        <title>Deep-cultivation of Planctomycetes and their phenomic and genomic characterization uncovers novel biology.</title>
        <authorList>
            <person name="Wiegand S."/>
            <person name="Jogler M."/>
            <person name="Boedeker C."/>
            <person name="Pinto D."/>
            <person name="Vollmers J."/>
            <person name="Rivas-Marin E."/>
            <person name="Kohn T."/>
            <person name="Peeters S.H."/>
            <person name="Heuer A."/>
            <person name="Rast P."/>
            <person name="Oberbeckmann S."/>
            <person name="Bunk B."/>
            <person name="Jeske O."/>
            <person name="Meyerdierks A."/>
            <person name="Storesund J.E."/>
            <person name="Kallscheuer N."/>
            <person name="Luecker S."/>
            <person name="Lage O.M."/>
            <person name="Pohl T."/>
            <person name="Merkel B.J."/>
            <person name="Hornburger P."/>
            <person name="Mueller R.-W."/>
            <person name="Bruemmer F."/>
            <person name="Labrenz M."/>
            <person name="Spormann A.M."/>
            <person name="Op Den Camp H."/>
            <person name="Overmann J."/>
            <person name="Amann R."/>
            <person name="Jetten M.S.M."/>
            <person name="Mascher T."/>
            <person name="Medema M.H."/>
            <person name="Devos D.P."/>
            <person name="Kaster A.-K."/>
            <person name="Ovreas L."/>
            <person name="Rohde M."/>
            <person name="Galperin M.Y."/>
            <person name="Jogler C."/>
        </authorList>
    </citation>
    <scope>NUCLEOTIDE SEQUENCE [LARGE SCALE GENOMIC DNA]</scope>
    <source>
        <strain evidence="2 3">CA13</strain>
    </source>
</reference>